<dbReference type="HAMAP" id="MF_01186">
    <property type="entry name" value="LPS_assembly_LptE"/>
    <property type="match status" value="1"/>
</dbReference>
<comment type="function">
    <text evidence="6">Together with LptD, is involved in the assembly of lipopolysaccharide (LPS) at the surface of the outer membrane. Required for the proper assembly of LptD. Binds LPS and may serve as the LPS recognition site at the outer membrane.</text>
</comment>
<keyword evidence="9" id="KW-1185">Reference proteome</keyword>
<comment type="subcellular location">
    <subcellularLocation>
        <location evidence="6">Cell outer membrane</location>
        <topology evidence="6">Lipid-anchor</topology>
    </subcellularLocation>
</comment>
<keyword evidence="4 6" id="KW-0998">Cell outer membrane</keyword>
<proteinExistence type="inferred from homology"/>
<keyword evidence="3 6" id="KW-0564">Palmitate</keyword>
<evidence type="ECO:0000313" key="9">
    <source>
        <dbReference type="Proteomes" id="UP001615550"/>
    </source>
</evidence>
<dbReference type="RefSeq" id="WP_400185982.1">
    <property type="nucleotide sequence ID" value="NZ_JBGORX010000001.1"/>
</dbReference>
<dbReference type="InterPro" id="IPR007485">
    <property type="entry name" value="LPS_assembly_LptE"/>
</dbReference>
<evidence type="ECO:0000256" key="3">
    <source>
        <dbReference type="ARBA" id="ARBA00023139"/>
    </source>
</evidence>
<dbReference type="PROSITE" id="PS51257">
    <property type="entry name" value="PROKAR_LIPOPROTEIN"/>
    <property type="match status" value="1"/>
</dbReference>
<name>A0ABW8D7P5_9GAMM</name>
<evidence type="ECO:0000256" key="5">
    <source>
        <dbReference type="ARBA" id="ARBA00023288"/>
    </source>
</evidence>
<evidence type="ECO:0000256" key="4">
    <source>
        <dbReference type="ARBA" id="ARBA00023237"/>
    </source>
</evidence>
<protein>
    <recommendedName>
        <fullName evidence="6">LPS-assembly lipoprotein LptE</fullName>
    </recommendedName>
</protein>
<reference evidence="8 9" key="1">
    <citation type="submission" date="2024-08" db="EMBL/GenBank/DDBJ databases">
        <title>Draft Genome Sequence of Legionella lytica strain DSB2004, Isolated From a Fire Sprinkler System.</title>
        <authorList>
            <person name="Everhart A.D."/>
            <person name="Kidane D.T."/>
            <person name="Farone A.L."/>
            <person name="Farone M.B."/>
        </authorList>
    </citation>
    <scope>NUCLEOTIDE SEQUENCE [LARGE SCALE GENOMIC DNA]</scope>
    <source>
        <strain evidence="8 9">DSB2004</strain>
    </source>
</reference>
<dbReference type="Pfam" id="PF04390">
    <property type="entry name" value="LptE"/>
    <property type="match status" value="1"/>
</dbReference>
<accession>A0ABW8D7P5</accession>
<evidence type="ECO:0000256" key="7">
    <source>
        <dbReference type="SAM" id="SignalP"/>
    </source>
</evidence>
<feature type="signal peptide" evidence="7">
    <location>
        <begin position="1"/>
        <end position="21"/>
    </location>
</feature>
<dbReference type="Proteomes" id="UP001615550">
    <property type="component" value="Unassembled WGS sequence"/>
</dbReference>
<evidence type="ECO:0000256" key="2">
    <source>
        <dbReference type="ARBA" id="ARBA00023136"/>
    </source>
</evidence>
<keyword evidence="2 6" id="KW-0472">Membrane</keyword>
<evidence type="ECO:0000256" key="6">
    <source>
        <dbReference type="HAMAP-Rule" id="MF_01186"/>
    </source>
</evidence>
<evidence type="ECO:0000256" key="1">
    <source>
        <dbReference type="ARBA" id="ARBA00022729"/>
    </source>
</evidence>
<sequence length="173" mass="19491">MKKLFIPLMLSLMLCACGFHLRGMTNVPTWLNDIAIIAKNSDKELISILQAQIEGYNIHVESDPALAKYWLIINRELISRQIVSVGASTNPRQYVLTLAIDFMLQTRKGKIIKLPKTVQVTRQITINNDRILGSTDEEAILISEMKQDAAVQLLNQLSHRDVEVNINGIQPVN</sequence>
<dbReference type="PANTHER" id="PTHR38098:SF1">
    <property type="entry name" value="LPS-ASSEMBLY LIPOPROTEIN LPTE"/>
    <property type="match status" value="1"/>
</dbReference>
<comment type="subunit">
    <text evidence="6">Component of the lipopolysaccharide transport and assembly complex. Interacts with LptD.</text>
</comment>
<gene>
    <name evidence="6 8" type="primary">lptE</name>
    <name evidence="8" type="ORF">ACD661_02180</name>
</gene>
<organism evidence="8 9">
    <name type="scientific">Legionella lytica</name>
    <dbReference type="NCBI Taxonomy" id="96232"/>
    <lineage>
        <taxon>Bacteria</taxon>
        <taxon>Pseudomonadati</taxon>
        <taxon>Pseudomonadota</taxon>
        <taxon>Gammaproteobacteria</taxon>
        <taxon>Legionellales</taxon>
        <taxon>Legionellaceae</taxon>
        <taxon>Legionella</taxon>
    </lineage>
</organism>
<keyword evidence="1 6" id="KW-0732">Signal</keyword>
<comment type="similarity">
    <text evidence="6">Belongs to the LptE lipoprotein family.</text>
</comment>
<dbReference type="Gene3D" id="3.30.160.150">
    <property type="entry name" value="Lipoprotein like domain"/>
    <property type="match status" value="1"/>
</dbReference>
<comment type="caution">
    <text evidence="8">The sequence shown here is derived from an EMBL/GenBank/DDBJ whole genome shotgun (WGS) entry which is preliminary data.</text>
</comment>
<evidence type="ECO:0000313" key="8">
    <source>
        <dbReference type="EMBL" id="MFJ1267360.1"/>
    </source>
</evidence>
<dbReference type="EMBL" id="JBGORX010000001">
    <property type="protein sequence ID" value="MFJ1267360.1"/>
    <property type="molecule type" value="Genomic_DNA"/>
</dbReference>
<dbReference type="PANTHER" id="PTHR38098">
    <property type="entry name" value="LPS-ASSEMBLY LIPOPROTEIN LPTE"/>
    <property type="match status" value="1"/>
</dbReference>
<keyword evidence="5 6" id="KW-0449">Lipoprotein</keyword>
<feature type="chain" id="PRO_5045380960" description="LPS-assembly lipoprotein LptE" evidence="7">
    <location>
        <begin position="22"/>
        <end position="173"/>
    </location>
</feature>